<reference evidence="1 2" key="1">
    <citation type="submission" date="2020-04" db="EMBL/GenBank/DDBJ databases">
        <authorList>
            <person name="De Canck E."/>
        </authorList>
    </citation>
    <scope>NUCLEOTIDE SEQUENCE [LARGE SCALE GENOMIC DNA]</scope>
    <source>
        <strain evidence="1 2">LMG 29739</strain>
    </source>
</reference>
<proteinExistence type="predicted"/>
<keyword evidence="2" id="KW-1185">Reference proteome</keyword>
<dbReference type="Proteomes" id="UP000494329">
    <property type="component" value="Unassembled WGS sequence"/>
</dbReference>
<name>A0A6J5D893_9BURK</name>
<gene>
    <name evidence="1" type="ORF">LMG29739_00840</name>
</gene>
<dbReference type="AlphaFoldDB" id="A0A6J5D893"/>
<evidence type="ECO:0000313" key="2">
    <source>
        <dbReference type="Proteomes" id="UP000494329"/>
    </source>
</evidence>
<sequence length="42" mass="4095">MHAWCAMETDGAAQPVAARGVCATIGTRGTLGTLGTSSLSGS</sequence>
<accession>A0A6J5D893</accession>
<organism evidence="1 2">
    <name type="scientific">Paraburkholderia solisilvae</name>
    <dbReference type="NCBI Taxonomy" id="624376"/>
    <lineage>
        <taxon>Bacteria</taxon>
        <taxon>Pseudomonadati</taxon>
        <taxon>Pseudomonadota</taxon>
        <taxon>Betaproteobacteria</taxon>
        <taxon>Burkholderiales</taxon>
        <taxon>Burkholderiaceae</taxon>
        <taxon>Paraburkholderia</taxon>
    </lineage>
</organism>
<dbReference type="EMBL" id="CADIKF010000004">
    <property type="protein sequence ID" value="CAB3749604.1"/>
    <property type="molecule type" value="Genomic_DNA"/>
</dbReference>
<protein>
    <submittedName>
        <fullName evidence="1">Uncharacterized protein</fullName>
    </submittedName>
</protein>
<evidence type="ECO:0000313" key="1">
    <source>
        <dbReference type="EMBL" id="CAB3749604.1"/>
    </source>
</evidence>